<proteinExistence type="predicted"/>
<evidence type="ECO:0000313" key="2">
    <source>
        <dbReference type="EMBL" id="CAB5208744.1"/>
    </source>
</evidence>
<dbReference type="SUPFAM" id="SSF56925">
    <property type="entry name" value="OMPA-like"/>
    <property type="match status" value="1"/>
</dbReference>
<dbReference type="GO" id="GO:0019867">
    <property type="term" value="C:outer membrane"/>
    <property type="evidence" value="ECO:0007669"/>
    <property type="project" value="InterPro"/>
</dbReference>
<accession>A0A6J7WKT2</accession>
<organism evidence="2">
    <name type="scientific">uncultured Caudovirales phage</name>
    <dbReference type="NCBI Taxonomy" id="2100421"/>
    <lineage>
        <taxon>Viruses</taxon>
        <taxon>Duplodnaviria</taxon>
        <taxon>Heunggongvirae</taxon>
        <taxon>Uroviricota</taxon>
        <taxon>Caudoviricetes</taxon>
        <taxon>Peduoviridae</taxon>
        <taxon>Maltschvirus</taxon>
        <taxon>Maltschvirus maltsch</taxon>
    </lineage>
</organism>
<dbReference type="InterPro" id="IPR006315">
    <property type="entry name" value="OM_autotransptr_brl_dom"/>
</dbReference>
<name>A0A6J7WKT2_9CAUD</name>
<protein>
    <submittedName>
        <fullName evidence="2">Outer membrane autotransporter barrel</fullName>
    </submittedName>
</protein>
<gene>
    <name evidence="2" type="ORF">UFOVP181_141</name>
    <name evidence="1" type="ORF">UFOVP57_21</name>
</gene>
<dbReference type="InterPro" id="IPR011250">
    <property type="entry name" value="OMP/PagP_B-barrel"/>
</dbReference>
<dbReference type="NCBIfam" id="TIGR01414">
    <property type="entry name" value="autotrans_barl"/>
    <property type="match status" value="1"/>
</dbReference>
<dbReference type="EMBL" id="LR796187">
    <property type="protein sequence ID" value="CAB4124829.1"/>
    <property type="molecule type" value="Genomic_DNA"/>
</dbReference>
<dbReference type="Gene3D" id="2.40.160.20">
    <property type="match status" value="1"/>
</dbReference>
<reference evidence="2" key="1">
    <citation type="submission" date="2020-05" db="EMBL/GenBank/DDBJ databases">
        <authorList>
            <person name="Chiriac C."/>
            <person name="Salcher M."/>
            <person name="Ghai R."/>
            <person name="Kavagutti S V."/>
        </authorList>
    </citation>
    <scope>NUCLEOTIDE SEQUENCE</scope>
</reference>
<sequence length="160" mass="16601">MKKVILALALVAFTGLASAVEVGALWDWGHGTNGGTRQGGGVSVGDKLTKLSPSLAKVGVQATAERSTSGGLNVNRYTAKVGYDVFTFANITTNVHAGLAYIDPQSTKIGNGTSGLVGFGVSYPVYKQVSLTADYDYQKSNAAAKPFNGNVITTGVKYSF</sequence>
<evidence type="ECO:0000313" key="1">
    <source>
        <dbReference type="EMBL" id="CAB4124829.1"/>
    </source>
</evidence>
<dbReference type="EMBL" id="LR798231">
    <property type="protein sequence ID" value="CAB5208744.1"/>
    <property type="molecule type" value="Genomic_DNA"/>
</dbReference>